<proteinExistence type="predicted"/>
<evidence type="ECO:0000259" key="2">
    <source>
        <dbReference type="PROSITE" id="PS50181"/>
    </source>
</evidence>
<dbReference type="InterPro" id="IPR036047">
    <property type="entry name" value="F-box-like_dom_sf"/>
</dbReference>
<keyword evidence="4" id="KW-1185">Reference proteome</keyword>
<reference evidence="3" key="1">
    <citation type="submission" date="2020-05" db="EMBL/GenBank/DDBJ databases">
        <title>WGS assembly of Panicum virgatum.</title>
        <authorList>
            <person name="Lovell J.T."/>
            <person name="Jenkins J."/>
            <person name="Shu S."/>
            <person name="Juenger T.E."/>
            <person name="Schmutz J."/>
        </authorList>
    </citation>
    <scope>NUCLEOTIDE SEQUENCE</scope>
    <source>
        <strain evidence="3">AP13</strain>
    </source>
</reference>
<gene>
    <name evidence="3" type="ORF">PVAP13_2KG293800</name>
</gene>
<dbReference type="Gene3D" id="1.20.1280.50">
    <property type="match status" value="1"/>
</dbReference>
<evidence type="ECO:0000313" key="3">
    <source>
        <dbReference type="EMBL" id="KAG2643009.1"/>
    </source>
</evidence>
<dbReference type="SUPFAM" id="SSF81383">
    <property type="entry name" value="F-box domain"/>
    <property type="match status" value="1"/>
</dbReference>
<evidence type="ECO:0000313" key="4">
    <source>
        <dbReference type="Proteomes" id="UP000823388"/>
    </source>
</evidence>
<feature type="region of interest" description="Disordered" evidence="1">
    <location>
        <begin position="45"/>
        <end position="73"/>
    </location>
</feature>
<dbReference type="Pfam" id="PF12937">
    <property type="entry name" value="F-box-like"/>
    <property type="match status" value="1"/>
</dbReference>
<protein>
    <recommendedName>
        <fullName evidence="2">F-box domain-containing protein</fullName>
    </recommendedName>
</protein>
<dbReference type="InterPro" id="IPR001810">
    <property type="entry name" value="F-box_dom"/>
</dbReference>
<name>A0A8T0WIU0_PANVG</name>
<dbReference type="AlphaFoldDB" id="A0A8T0WIU0"/>
<sequence>MALIFPPLVASRFDPWHKLDKNRSLRSNRELFSLGDVRGRRRARAEVSEAVSPAPRTGVRDPAMAPTLREEEGGDSSAAAALRAPAHVMARVFSQLDCVDLLSCSLVCKQWYHDSAELREEWRKEYLDAWNQFGLSVTREPQPLCPTCSLRSLRSLCP</sequence>
<evidence type="ECO:0000256" key="1">
    <source>
        <dbReference type="SAM" id="MobiDB-lite"/>
    </source>
</evidence>
<dbReference type="EMBL" id="CM029039">
    <property type="protein sequence ID" value="KAG2643009.1"/>
    <property type="molecule type" value="Genomic_DNA"/>
</dbReference>
<dbReference type="Proteomes" id="UP000823388">
    <property type="component" value="Chromosome 2K"/>
</dbReference>
<accession>A0A8T0WIU0</accession>
<dbReference type="PROSITE" id="PS50181">
    <property type="entry name" value="FBOX"/>
    <property type="match status" value="1"/>
</dbReference>
<comment type="caution">
    <text evidence="3">The sequence shown here is derived from an EMBL/GenBank/DDBJ whole genome shotgun (WGS) entry which is preliminary data.</text>
</comment>
<feature type="domain" description="F-box" evidence="2">
    <location>
        <begin position="78"/>
        <end position="125"/>
    </location>
</feature>
<dbReference type="OrthoDB" id="2398163at2759"/>
<organism evidence="3 4">
    <name type="scientific">Panicum virgatum</name>
    <name type="common">Blackwell switchgrass</name>
    <dbReference type="NCBI Taxonomy" id="38727"/>
    <lineage>
        <taxon>Eukaryota</taxon>
        <taxon>Viridiplantae</taxon>
        <taxon>Streptophyta</taxon>
        <taxon>Embryophyta</taxon>
        <taxon>Tracheophyta</taxon>
        <taxon>Spermatophyta</taxon>
        <taxon>Magnoliopsida</taxon>
        <taxon>Liliopsida</taxon>
        <taxon>Poales</taxon>
        <taxon>Poaceae</taxon>
        <taxon>PACMAD clade</taxon>
        <taxon>Panicoideae</taxon>
        <taxon>Panicodae</taxon>
        <taxon>Paniceae</taxon>
        <taxon>Panicinae</taxon>
        <taxon>Panicum</taxon>
        <taxon>Panicum sect. Hiantes</taxon>
    </lineage>
</organism>